<evidence type="ECO:0000313" key="7">
    <source>
        <dbReference type="Proteomes" id="UP000236161"/>
    </source>
</evidence>
<dbReference type="InterPro" id="IPR044610">
    <property type="entry name" value="GLCAT14A/B/C"/>
</dbReference>
<proteinExistence type="predicted"/>
<reference evidence="6 7" key="1">
    <citation type="journal article" date="2017" name="Nature">
        <title>The Apostasia genome and the evolution of orchids.</title>
        <authorList>
            <person name="Zhang G.Q."/>
            <person name="Liu K.W."/>
            <person name="Li Z."/>
            <person name="Lohaus R."/>
            <person name="Hsiao Y.Y."/>
            <person name="Niu S.C."/>
            <person name="Wang J.Y."/>
            <person name="Lin Y.C."/>
            <person name="Xu Q."/>
            <person name="Chen L.J."/>
            <person name="Yoshida K."/>
            <person name="Fujiwara S."/>
            <person name="Wang Z.W."/>
            <person name="Zhang Y.Q."/>
            <person name="Mitsuda N."/>
            <person name="Wang M."/>
            <person name="Liu G.H."/>
            <person name="Pecoraro L."/>
            <person name="Huang H.X."/>
            <person name="Xiao X.J."/>
            <person name="Lin M."/>
            <person name="Wu X.Y."/>
            <person name="Wu W.L."/>
            <person name="Chen Y.Y."/>
            <person name="Chang S.B."/>
            <person name="Sakamoto S."/>
            <person name="Ohme-Takagi M."/>
            <person name="Yagi M."/>
            <person name="Zeng S.J."/>
            <person name="Shen C.Y."/>
            <person name="Yeh C.M."/>
            <person name="Luo Y.B."/>
            <person name="Tsai W.C."/>
            <person name="Van de Peer Y."/>
            <person name="Liu Z.J."/>
        </authorList>
    </citation>
    <scope>NUCLEOTIDE SEQUENCE [LARGE SCALE GENOMIC DNA]</scope>
    <source>
        <strain evidence="7">cv. Shenzhen</strain>
        <tissue evidence="6">Stem</tissue>
    </source>
</reference>
<name>A0A2I0B6W8_9ASPA</name>
<dbReference type="OrthoDB" id="773653at2759"/>
<dbReference type="GO" id="GO:0016020">
    <property type="term" value="C:membrane"/>
    <property type="evidence" value="ECO:0007669"/>
    <property type="project" value="UniProtKB-SubCell"/>
</dbReference>
<accession>A0A2I0B6W8</accession>
<dbReference type="Proteomes" id="UP000236161">
    <property type="component" value="Unassembled WGS sequence"/>
</dbReference>
<evidence type="ECO:0000256" key="1">
    <source>
        <dbReference type="ARBA" id="ARBA00004606"/>
    </source>
</evidence>
<keyword evidence="5" id="KW-0325">Glycoprotein</keyword>
<keyword evidence="3" id="KW-0808">Transferase</keyword>
<keyword evidence="2" id="KW-0328">Glycosyltransferase</keyword>
<dbReference type="Pfam" id="PF02485">
    <property type="entry name" value="Branch"/>
    <property type="match status" value="1"/>
</dbReference>
<comment type="subcellular location">
    <subcellularLocation>
        <location evidence="1">Membrane</location>
        <topology evidence="1">Single-pass type II membrane protein</topology>
    </subcellularLocation>
</comment>
<dbReference type="AlphaFoldDB" id="A0A2I0B6W8"/>
<evidence type="ECO:0000256" key="5">
    <source>
        <dbReference type="ARBA" id="ARBA00023180"/>
    </source>
</evidence>
<dbReference type="PANTHER" id="PTHR45719">
    <property type="entry name" value="GLYCOSYLTRANSFERASE"/>
    <property type="match status" value="1"/>
</dbReference>
<keyword evidence="4" id="KW-0472">Membrane</keyword>
<organism evidence="6 7">
    <name type="scientific">Apostasia shenzhenica</name>
    <dbReference type="NCBI Taxonomy" id="1088818"/>
    <lineage>
        <taxon>Eukaryota</taxon>
        <taxon>Viridiplantae</taxon>
        <taxon>Streptophyta</taxon>
        <taxon>Embryophyta</taxon>
        <taxon>Tracheophyta</taxon>
        <taxon>Spermatophyta</taxon>
        <taxon>Magnoliopsida</taxon>
        <taxon>Liliopsida</taxon>
        <taxon>Asparagales</taxon>
        <taxon>Orchidaceae</taxon>
        <taxon>Apostasioideae</taxon>
        <taxon>Apostasia</taxon>
    </lineage>
</organism>
<dbReference type="PANTHER" id="PTHR45719:SF11">
    <property type="entry name" value="OS01G0121800 PROTEIN"/>
    <property type="match status" value="1"/>
</dbReference>
<evidence type="ECO:0008006" key="8">
    <source>
        <dbReference type="Google" id="ProtNLM"/>
    </source>
</evidence>
<gene>
    <name evidence="6" type="ORF">AXF42_Ash005406</name>
</gene>
<protein>
    <recommendedName>
        <fullName evidence="8">Xylosyltransferase 1</fullName>
    </recommendedName>
</protein>
<dbReference type="GO" id="GO:0015020">
    <property type="term" value="F:glucuronosyltransferase activity"/>
    <property type="evidence" value="ECO:0007669"/>
    <property type="project" value="InterPro"/>
</dbReference>
<sequence length="278" mass="32139">MTYMGSSGLAATLHAAAVLMRLDKGWDWFVTLSAEDYPLVTQDDLIHVFSSVPRDLNFIDHTSDLGWKESERVQPIIVDAGIYLSKRSNFFRASEKRKTPESFKFFTGSPWVILSRSFIEYCTLGWDNLPRTLLLYFTNVILSQEGYFHSVLCNSPKFQNTTVNSDLRYMQWDNPPQMEPQFLNETHFKNLRESGMPFARKFGKYDAVLDMIDEKILGRKCRRATPGAWCSARRSWWVDPCSQWKNANAVKPGPQAEKLGILIRRLLDDWKLSSKSCR</sequence>
<dbReference type="InterPro" id="IPR003406">
    <property type="entry name" value="Glyco_trans_14"/>
</dbReference>
<evidence type="ECO:0000256" key="4">
    <source>
        <dbReference type="ARBA" id="ARBA00023136"/>
    </source>
</evidence>
<evidence type="ECO:0000256" key="2">
    <source>
        <dbReference type="ARBA" id="ARBA00022676"/>
    </source>
</evidence>
<keyword evidence="7" id="KW-1185">Reference proteome</keyword>
<dbReference type="EMBL" id="KZ451908">
    <property type="protein sequence ID" value="PKA63511.1"/>
    <property type="molecule type" value="Genomic_DNA"/>
</dbReference>
<evidence type="ECO:0000313" key="6">
    <source>
        <dbReference type="EMBL" id="PKA63511.1"/>
    </source>
</evidence>
<evidence type="ECO:0000256" key="3">
    <source>
        <dbReference type="ARBA" id="ARBA00022679"/>
    </source>
</evidence>